<name>A0A100WH92_MYCCR</name>
<dbReference type="EMBL" id="BCSY01000086">
    <property type="protein sequence ID" value="GAS98587.1"/>
    <property type="molecule type" value="Genomic_DNA"/>
</dbReference>
<dbReference type="Gene3D" id="1.10.260.40">
    <property type="entry name" value="lambda repressor-like DNA-binding domains"/>
    <property type="match status" value="1"/>
</dbReference>
<dbReference type="RefSeq" id="WP_062659399.1">
    <property type="nucleotide sequence ID" value="NZ_BCSY01000086.1"/>
</dbReference>
<keyword evidence="3" id="KW-1185">Reference proteome</keyword>
<dbReference type="InterPro" id="IPR010982">
    <property type="entry name" value="Lambda_DNA-bd_dom_sf"/>
</dbReference>
<evidence type="ECO:0000259" key="1">
    <source>
        <dbReference type="PROSITE" id="PS50943"/>
    </source>
</evidence>
<reference evidence="3" key="1">
    <citation type="journal article" date="2016" name="Genome Announc.">
        <title>Draft Genome Sequences of Five Rapidly Growing Mycobacterium Species, M. thermoresistibile, M. fortuitum subsp. acetamidolyticum, M. canariasense, M. brisbanense, and M. novocastrense.</title>
        <authorList>
            <person name="Katahira K."/>
            <person name="Ogura Y."/>
            <person name="Gotoh Y."/>
            <person name="Hayashi T."/>
        </authorList>
    </citation>
    <scope>NUCLEOTIDE SEQUENCE [LARGE SCALE GENOMIC DNA]</scope>
    <source>
        <strain evidence="3">JCM15298</strain>
    </source>
</reference>
<dbReference type="CDD" id="cd00093">
    <property type="entry name" value="HTH_XRE"/>
    <property type="match status" value="1"/>
</dbReference>
<dbReference type="SUPFAM" id="SSF47413">
    <property type="entry name" value="lambda repressor-like DNA-binding domains"/>
    <property type="match status" value="1"/>
</dbReference>
<evidence type="ECO:0000313" key="3">
    <source>
        <dbReference type="Proteomes" id="UP000069443"/>
    </source>
</evidence>
<dbReference type="PANTHER" id="PTHR43236">
    <property type="entry name" value="ANTITOXIN HIGA1"/>
    <property type="match status" value="1"/>
</dbReference>
<dbReference type="PROSITE" id="PS50943">
    <property type="entry name" value="HTH_CROC1"/>
    <property type="match status" value="1"/>
</dbReference>
<comment type="caution">
    <text evidence="2">The sequence shown here is derived from an EMBL/GenBank/DDBJ whole genome shotgun (WGS) entry which is preliminary data.</text>
</comment>
<protein>
    <submittedName>
        <fullName evidence="2">Putative transcriptional regulatory protein</fullName>
    </submittedName>
</protein>
<dbReference type="STRING" id="228230.RMCC_5552"/>
<dbReference type="SMART" id="SM00530">
    <property type="entry name" value="HTH_XRE"/>
    <property type="match status" value="1"/>
</dbReference>
<dbReference type="Pfam" id="PF12844">
    <property type="entry name" value="HTH_19"/>
    <property type="match status" value="1"/>
</dbReference>
<reference evidence="3" key="2">
    <citation type="submission" date="2016-02" db="EMBL/GenBank/DDBJ databases">
        <title>Draft genome sequence of five rapidly growing Mycobacterium species.</title>
        <authorList>
            <person name="Katahira K."/>
            <person name="Gotou Y."/>
            <person name="Iida K."/>
            <person name="Ogura Y."/>
            <person name="Hayashi T."/>
        </authorList>
    </citation>
    <scope>NUCLEOTIDE SEQUENCE [LARGE SCALE GENOMIC DNA]</scope>
    <source>
        <strain evidence="3">JCM15298</strain>
    </source>
</reference>
<accession>A0A100WH92</accession>
<organism evidence="2 3">
    <name type="scientific">Mycolicibacterium canariasense</name>
    <name type="common">Mycobacterium canariasense</name>
    <dbReference type="NCBI Taxonomy" id="228230"/>
    <lineage>
        <taxon>Bacteria</taxon>
        <taxon>Bacillati</taxon>
        <taxon>Actinomycetota</taxon>
        <taxon>Actinomycetes</taxon>
        <taxon>Mycobacteriales</taxon>
        <taxon>Mycobacteriaceae</taxon>
        <taxon>Mycolicibacterium</taxon>
    </lineage>
</organism>
<feature type="domain" description="HTH cro/C1-type" evidence="1">
    <location>
        <begin position="17"/>
        <end position="71"/>
    </location>
</feature>
<proteinExistence type="predicted"/>
<dbReference type="OrthoDB" id="9794834at2"/>
<dbReference type="PANTHER" id="PTHR43236:SF1">
    <property type="entry name" value="BLL7220 PROTEIN"/>
    <property type="match status" value="1"/>
</dbReference>
<dbReference type="InterPro" id="IPR052345">
    <property type="entry name" value="Rad_response_metalloprotease"/>
</dbReference>
<dbReference type="AlphaFoldDB" id="A0A100WH92"/>
<evidence type="ECO:0000313" key="2">
    <source>
        <dbReference type="EMBL" id="GAS98587.1"/>
    </source>
</evidence>
<sequence length="119" mass="13472">MTSGGTEFDQQALARRLREVREYLGLSQQHVTSMTGIPRSAISEIERGNRKVDSLELRKLSRLYQYPPSYFLGVEAPESGPTDIPVALGRVLTDLTAADHREILKFAEYLQHVRRTGTR</sequence>
<dbReference type="InterPro" id="IPR001387">
    <property type="entry name" value="Cro/C1-type_HTH"/>
</dbReference>
<gene>
    <name evidence="2" type="ORF">RMCC_5552</name>
</gene>
<dbReference type="GO" id="GO:0003677">
    <property type="term" value="F:DNA binding"/>
    <property type="evidence" value="ECO:0007669"/>
    <property type="project" value="InterPro"/>
</dbReference>
<dbReference type="Proteomes" id="UP000069443">
    <property type="component" value="Unassembled WGS sequence"/>
</dbReference>